<keyword evidence="12" id="KW-1185">Reference proteome</keyword>
<sequence length="107" mass="12110">MASLGLRRVFGFVRTFSAAAANHEAHKGSSRTWKILSFTVALPAVGVCMLNAYLKSREGHHRPEFIPYPHMRIRNVSFPWGDGNHTLFHNPHLNALPEGYEDESEDH</sequence>
<dbReference type="GeneTree" id="ENSGT00940000154612"/>
<dbReference type="PIRSF" id="PIRSF000277">
    <property type="entry name" value="COX6A1"/>
    <property type="match status" value="1"/>
</dbReference>
<dbReference type="Ensembl" id="ENSEBUT00000023788.1">
    <property type="protein sequence ID" value="ENSEBUP00000023212.1"/>
    <property type="gene ID" value="ENSEBUG00000014297.1"/>
</dbReference>
<comment type="pathway">
    <text evidence="2">Energy metabolism; oxidative phosphorylation.</text>
</comment>
<comment type="similarity">
    <text evidence="3 10">Belongs to the cytochrome c oxidase subunit 6A family.</text>
</comment>
<dbReference type="FunFam" id="4.10.95.10:FF:000001">
    <property type="entry name" value="Cytochrome c oxidase subunit 6A, mitochondrial"/>
    <property type="match status" value="1"/>
</dbReference>
<dbReference type="OMA" id="MWKTLTY"/>
<comment type="subcellular location">
    <subcellularLocation>
        <location evidence="1">Mitochondrion inner membrane</location>
        <topology evidence="1">Single-pass membrane protein</topology>
    </subcellularLocation>
</comment>
<evidence type="ECO:0000256" key="1">
    <source>
        <dbReference type="ARBA" id="ARBA00004434"/>
    </source>
</evidence>
<evidence type="ECO:0000256" key="6">
    <source>
        <dbReference type="ARBA" id="ARBA00022946"/>
    </source>
</evidence>
<evidence type="ECO:0000256" key="10">
    <source>
        <dbReference type="RuleBase" id="RU004396"/>
    </source>
</evidence>
<accession>A0A8C4R092</accession>
<keyword evidence="6" id="KW-0809">Transit peptide</keyword>
<keyword evidence="5" id="KW-0999">Mitochondrion inner membrane</keyword>
<evidence type="ECO:0000313" key="12">
    <source>
        <dbReference type="Proteomes" id="UP000694388"/>
    </source>
</evidence>
<evidence type="ECO:0000256" key="9">
    <source>
        <dbReference type="ARBA" id="ARBA00023136"/>
    </source>
</evidence>
<dbReference type="SUPFAM" id="SSF81411">
    <property type="entry name" value="Mitochondrial cytochrome c oxidase subunit VIa"/>
    <property type="match status" value="1"/>
</dbReference>
<evidence type="ECO:0000256" key="2">
    <source>
        <dbReference type="ARBA" id="ARBA00004673"/>
    </source>
</evidence>
<organism evidence="11 12">
    <name type="scientific">Eptatretus burgeri</name>
    <name type="common">Inshore hagfish</name>
    <dbReference type="NCBI Taxonomy" id="7764"/>
    <lineage>
        <taxon>Eukaryota</taxon>
        <taxon>Metazoa</taxon>
        <taxon>Chordata</taxon>
        <taxon>Craniata</taxon>
        <taxon>Vertebrata</taxon>
        <taxon>Cyclostomata</taxon>
        <taxon>Myxini</taxon>
        <taxon>Myxiniformes</taxon>
        <taxon>Myxinidae</taxon>
        <taxon>Eptatretinae</taxon>
        <taxon>Eptatretus</taxon>
    </lineage>
</organism>
<dbReference type="InterPro" id="IPR001349">
    <property type="entry name" value="Cyt_c_oxidase_su6a"/>
</dbReference>
<evidence type="ECO:0000256" key="4">
    <source>
        <dbReference type="ARBA" id="ARBA00022692"/>
    </source>
</evidence>
<dbReference type="AlphaFoldDB" id="A0A8C4R092"/>
<evidence type="ECO:0000256" key="7">
    <source>
        <dbReference type="ARBA" id="ARBA00022989"/>
    </source>
</evidence>
<dbReference type="Proteomes" id="UP000694388">
    <property type="component" value="Unplaced"/>
</dbReference>
<reference evidence="11" key="1">
    <citation type="submission" date="2025-08" db="UniProtKB">
        <authorList>
            <consortium name="Ensembl"/>
        </authorList>
    </citation>
    <scope>IDENTIFICATION</scope>
</reference>
<proteinExistence type="inferred from homology"/>
<dbReference type="CDD" id="cd00925">
    <property type="entry name" value="Cyt_c_Oxidase_VIa"/>
    <property type="match status" value="1"/>
</dbReference>
<evidence type="ECO:0000256" key="8">
    <source>
        <dbReference type="ARBA" id="ARBA00023128"/>
    </source>
</evidence>
<evidence type="ECO:0000256" key="5">
    <source>
        <dbReference type="ARBA" id="ARBA00022792"/>
    </source>
</evidence>
<evidence type="ECO:0000313" key="11">
    <source>
        <dbReference type="Ensembl" id="ENSEBUP00000023212.1"/>
    </source>
</evidence>
<dbReference type="PANTHER" id="PTHR11504">
    <property type="entry name" value="CYTOCHROME C OXIDASE POLYPEPTIDE VIA"/>
    <property type="match status" value="1"/>
</dbReference>
<evidence type="ECO:0000256" key="3">
    <source>
        <dbReference type="ARBA" id="ARBA00005553"/>
    </source>
</evidence>
<keyword evidence="4" id="KW-0812">Transmembrane</keyword>
<protein>
    <submittedName>
        <fullName evidence="11">Cytochrome c oxidase subunit 6A2</fullName>
    </submittedName>
</protein>
<reference evidence="11" key="2">
    <citation type="submission" date="2025-09" db="UniProtKB">
        <authorList>
            <consortium name="Ensembl"/>
        </authorList>
    </citation>
    <scope>IDENTIFICATION</scope>
</reference>
<dbReference type="GO" id="GO:0005743">
    <property type="term" value="C:mitochondrial inner membrane"/>
    <property type="evidence" value="ECO:0007669"/>
    <property type="project" value="UniProtKB-SubCell"/>
</dbReference>
<keyword evidence="7" id="KW-1133">Transmembrane helix</keyword>
<dbReference type="GO" id="GO:0006123">
    <property type="term" value="P:mitochondrial electron transport, cytochrome c to oxygen"/>
    <property type="evidence" value="ECO:0007669"/>
    <property type="project" value="TreeGrafter"/>
</dbReference>
<keyword evidence="9" id="KW-0472">Membrane</keyword>
<dbReference type="InterPro" id="IPR036418">
    <property type="entry name" value="Cyt_c_oxidase_su6a_sf"/>
</dbReference>
<keyword evidence="8" id="KW-0496">Mitochondrion</keyword>
<dbReference type="PANTHER" id="PTHR11504:SF0">
    <property type="entry name" value="CYTOCHROME C OXIDASE SUBUNIT"/>
    <property type="match status" value="1"/>
</dbReference>
<dbReference type="GO" id="GO:0030234">
    <property type="term" value="F:enzyme regulator activity"/>
    <property type="evidence" value="ECO:0007669"/>
    <property type="project" value="TreeGrafter"/>
</dbReference>
<dbReference type="Gene3D" id="4.10.95.10">
    <property type="entry name" value="Cytochrome c oxidase, subunit VIa"/>
    <property type="match status" value="1"/>
</dbReference>
<name>A0A8C4R092_EPTBU</name>
<dbReference type="Pfam" id="PF02046">
    <property type="entry name" value="COX6A"/>
    <property type="match status" value="1"/>
</dbReference>